<evidence type="ECO:0000256" key="2">
    <source>
        <dbReference type="ARBA" id="ARBA00022692"/>
    </source>
</evidence>
<dbReference type="Proteomes" id="UP000095280">
    <property type="component" value="Unplaced"/>
</dbReference>
<feature type="transmembrane region" description="Helical" evidence="5">
    <location>
        <begin position="28"/>
        <end position="46"/>
    </location>
</feature>
<dbReference type="GO" id="GO:0016020">
    <property type="term" value="C:membrane"/>
    <property type="evidence" value="ECO:0007669"/>
    <property type="project" value="UniProtKB-SubCell"/>
</dbReference>
<evidence type="ECO:0000256" key="5">
    <source>
        <dbReference type="SAM" id="Phobius"/>
    </source>
</evidence>
<evidence type="ECO:0000313" key="6">
    <source>
        <dbReference type="Proteomes" id="UP000095280"/>
    </source>
</evidence>
<sequence length="188" mass="22691">DADAFLDRLDLDTDKLAEEELYKNRGRGVRVLFIVISILSFWLKTFPRRAGADRSRTRRSRRWADAEHSRQTCSYAFYKQRSEPHEAFFYMSASCNSWFTFETHHQFFVTPNKLRHFLKSPAHRRPEDSHHTRSKRRPRSLLLLVFFLIVFIVVTTGKLLRLDPYWTVVGHRHHDYCWLWRDMVPKTY</sequence>
<reference evidence="7" key="1">
    <citation type="submission" date="2016-11" db="UniProtKB">
        <authorList>
            <consortium name="WormBaseParasite"/>
        </authorList>
    </citation>
    <scope>IDENTIFICATION</scope>
</reference>
<protein>
    <submittedName>
        <fullName evidence="7">EF-hand domain-containing protein</fullName>
    </submittedName>
</protein>
<name>A0A1I8FAK3_9PLAT</name>
<accession>A0A1I8FAK3</accession>
<keyword evidence="4 5" id="KW-0472">Membrane</keyword>
<organism evidence="6 7">
    <name type="scientific">Macrostomum lignano</name>
    <dbReference type="NCBI Taxonomy" id="282301"/>
    <lineage>
        <taxon>Eukaryota</taxon>
        <taxon>Metazoa</taxon>
        <taxon>Spiralia</taxon>
        <taxon>Lophotrochozoa</taxon>
        <taxon>Platyhelminthes</taxon>
        <taxon>Rhabditophora</taxon>
        <taxon>Macrostomorpha</taxon>
        <taxon>Macrostomida</taxon>
        <taxon>Macrostomidae</taxon>
        <taxon>Macrostomum</taxon>
    </lineage>
</organism>
<proteinExistence type="predicted"/>
<keyword evidence="2 5" id="KW-0812">Transmembrane</keyword>
<evidence type="ECO:0000256" key="3">
    <source>
        <dbReference type="ARBA" id="ARBA00022989"/>
    </source>
</evidence>
<dbReference type="AlphaFoldDB" id="A0A1I8FAK3"/>
<dbReference type="SUPFAM" id="SSF81324">
    <property type="entry name" value="Voltage-gated potassium channels"/>
    <property type="match status" value="1"/>
</dbReference>
<keyword evidence="3 5" id="KW-1133">Transmembrane helix</keyword>
<feature type="transmembrane region" description="Helical" evidence="5">
    <location>
        <begin position="141"/>
        <end position="160"/>
    </location>
</feature>
<keyword evidence="6" id="KW-1185">Reference proteome</keyword>
<comment type="subcellular location">
    <subcellularLocation>
        <location evidence="1">Membrane</location>
        <topology evidence="1">Multi-pass membrane protein</topology>
    </subcellularLocation>
</comment>
<dbReference type="InterPro" id="IPR027359">
    <property type="entry name" value="Volt_channel_dom_sf"/>
</dbReference>
<dbReference type="WBParaSite" id="maker-unitig_27100-snap-gene-0.1-mRNA-1">
    <property type="protein sequence ID" value="maker-unitig_27100-snap-gene-0.1-mRNA-1"/>
    <property type="gene ID" value="maker-unitig_27100-snap-gene-0.1"/>
</dbReference>
<dbReference type="Gene3D" id="1.20.120.350">
    <property type="entry name" value="Voltage-gated potassium channels. Chain C"/>
    <property type="match status" value="1"/>
</dbReference>
<evidence type="ECO:0000256" key="4">
    <source>
        <dbReference type="ARBA" id="ARBA00023136"/>
    </source>
</evidence>
<evidence type="ECO:0000313" key="7">
    <source>
        <dbReference type="WBParaSite" id="maker-unitig_27100-snap-gene-0.1-mRNA-1"/>
    </source>
</evidence>
<evidence type="ECO:0000256" key="1">
    <source>
        <dbReference type="ARBA" id="ARBA00004141"/>
    </source>
</evidence>